<gene>
    <name evidence="3" type="primary">petH</name>
    <name evidence="3" type="ORF">SNAT2548_LOCUS21852</name>
</gene>
<keyword evidence="2" id="KW-1133">Transmembrane helix</keyword>
<dbReference type="AlphaFoldDB" id="A0A812QSJ0"/>
<evidence type="ECO:0000256" key="1">
    <source>
        <dbReference type="ARBA" id="ARBA00022737"/>
    </source>
</evidence>
<dbReference type="PANTHER" id="PTHR47447">
    <property type="entry name" value="OS03G0856100 PROTEIN"/>
    <property type="match status" value="1"/>
</dbReference>
<dbReference type="EMBL" id="CAJNDS010002265">
    <property type="protein sequence ID" value="CAE7401465.1"/>
    <property type="molecule type" value="Genomic_DNA"/>
</dbReference>
<evidence type="ECO:0000256" key="2">
    <source>
        <dbReference type="SAM" id="Phobius"/>
    </source>
</evidence>
<evidence type="ECO:0000313" key="4">
    <source>
        <dbReference type="Proteomes" id="UP000604046"/>
    </source>
</evidence>
<keyword evidence="2" id="KW-0472">Membrane</keyword>
<protein>
    <submittedName>
        <fullName evidence="3">PetH protein</fullName>
    </submittedName>
</protein>
<dbReference type="InterPro" id="IPR011990">
    <property type="entry name" value="TPR-like_helical_dom_sf"/>
</dbReference>
<comment type="caution">
    <text evidence="3">The sequence shown here is derived from an EMBL/GenBank/DDBJ whole genome shotgun (WGS) entry which is preliminary data.</text>
</comment>
<keyword evidence="1" id="KW-0677">Repeat</keyword>
<name>A0A812QSJ0_9DINO</name>
<evidence type="ECO:0000313" key="3">
    <source>
        <dbReference type="EMBL" id="CAE7401465.1"/>
    </source>
</evidence>
<dbReference type="Gene3D" id="1.25.40.10">
    <property type="entry name" value="Tetratricopeptide repeat domain"/>
    <property type="match status" value="1"/>
</dbReference>
<sequence>MQRPSADRWQTTLHELLESCADGSFHPQIGFNRAMACWSQGRAWKPVLILLDDMAARRAQRDVFSTTYAITAASHRHWRGAVAMLRSCEEATAASWSAVMRAGEAAEEGWRRSLGLLAAMPLLNGGLRQDVVCYSAVMSACGHHCTPAWKAGLDCRSRMASARIRQNVVILGTVAAICAALPAWHAALEVLREMAADQGQPSEILCDTCILACDTSGRWSKALETFIDSEAAGIDRSPVAFLFILARTPRSSTAVAARLQSSL</sequence>
<accession>A0A812QSJ0</accession>
<dbReference type="OrthoDB" id="406646at2759"/>
<dbReference type="PANTHER" id="PTHR47447:SF17">
    <property type="entry name" value="OS12G0638900 PROTEIN"/>
    <property type="match status" value="1"/>
</dbReference>
<feature type="transmembrane region" description="Helical" evidence="2">
    <location>
        <begin position="168"/>
        <end position="187"/>
    </location>
</feature>
<keyword evidence="2" id="KW-0812">Transmembrane</keyword>
<organism evidence="3 4">
    <name type="scientific">Symbiodinium natans</name>
    <dbReference type="NCBI Taxonomy" id="878477"/>
    <lineage>
        <taxon>Eukaryota</taxon>
        <taxon>Sar</taxon>
        <taxon>Alveolata</taxon>
        <taxon>Dinophyceae</taxon>
        <taxon>Suessiales</taxon>
        <taxon>Symbiodiniaceae</taxon>
        <taxon>Symbiodinium</taxon>
    </lineage>
</organism>
<keyword evidence="4" id="KW-1185">Reference proteome</keyword>
<dbReference type="Proteomes" id="UP000604046">
    <property type="component" value="Unassembled WGS sequence"/>
</dbReference>
<proteinExistence type="predicted"/>
<reference evidence="3" key="1">
    <citation type="submission" date="2021-02" db="EMBL/GenBank/DDBJ databases">
        <authorList>
            <person name="Dougan E. K."/>
            <person name="Rhodes N."/>
            <person name="Thang M."/>
            <person name="Chan C."/>
        </authorList>
    </citation>
    <scope>NUCLEOTIDE SEQUENCE</scope>
</reference>